<dbReference type="OMA" id="HHPCAHT"/>
<dbReference type="OrthoDB" id="4629699at2759"/>
<gene>
    <name evidence="2" type="ORF">THAR02_04650</name>
</gene>
<evidence type="ECO:0000313" key="3">
    <source>
        <dbReference type="Proteomes" id="UP000034112"/>
    </source>
</evidence>
<feature type="compositionally biased region" description="Low complexity" evidence="1">
    <location>
        <begin position="165"/>
        <end position="180"/>
    </location>
</feature>
<dbReference type="EMBL" id="JOKZ01000117">
    <property type="protein sequence ID" value="KKP03268.1"/>
    <property type="molecule type" value="Genomic_DNA"/>
</dbReference>
<accession>A0A0F9XT58</accession>
<name>A0A0F9XT58_TRIHA</name>
<sequence>MCHGHPRYHSCAHTSLVWYYCPSAHIDLETGFETPCRNVSFAPAQSSPLSCPLKNCQFVDKGGSWICCKCGQGPNTQGWCSTPMANTQDDLDSLQLEEDQRTCDHGCCDDCKRFGPSRSPSPEKRVVESRKGRSRKYGYGASSRSHRCESPYAMMKGLSLDKGSESGSTAASSSSSSSYDYRSKKSKPSKKSHKSKSRS</sequence>
<feature type="region of interest" description="Disordered" evidence="1">
    <location>
        <begin position="117"/>
        <end position="199"/>
    </location>
</feature>
<comment type="caution">
    <text evidence="2">The sequence shown here is derived from an EMBL/GenBank/DDBJ whole genome shotgun (WGS) entry which is preliminary data.</text>
</comment>
<feature type="compositionally biased region" description="Basic residues" evidence="1">
    <location>
        <begin position="184"/>
        <end position="199"/>
    </location>
</feature>
<dbReference type="Proteomes" id="UP000034112">
    <property type="component" value="Unassembled WGS sequence"/>
</dbReference>
<protein>
    <submittedName>
        <fullName evidence="2">Uncharacterized protein</fullName>
    </submittedName>
</protein>
<organism evidence="2 3">
    <name type="scientific">Trichoderma harzianum</name>
    <name type="common">Hypocrea lixii</name>
    <dbReference type="NCBI Taxonomy" id="5544"/>
    <lineage>
        <taxon>Eukaryota</taxon>
        <taxon>Fungi</taxon>
        <taxon>Dikarya</taxon>
        <taxon>Ascomycota</taxon>
        <taxon>Pezizomycotina</taxon>
        <taxon>Sordariomycetes</taxon>
        <taxon>Hypocreomycetidae</taxon>
        <taxon>Hypocreales</taxon>
        <taxon>Hypocreaceae</taxon>
        <taxon>Trichoderma</taxon>
    </lineage>
</organism>
<evidence type="ECO:0000256" key="1">
    <source>
        <dbReference type="SAM" id="MobiDB-lite"/>
    </source>
</evidence>
<proteinExistence type="predicted"/>
<reference evidence="3" key="1">
    <citation type="journal article" date="2015" name="Genome Announc.">
        <title>Draft whole-genome sequence of the biocontrol agent Trichoderma harzianum T6776.</title>
        <authorList>
            <person name="Baroncelli R."/>
            <person name="Piaggeschi G."/>
            <person name="Fiorini L."/>
            <person name="Bertolini E."/>
            <person name="Zapparata A."/>
            <person name="Pe M.E."/>
            <person name="Sarrocco S."/>
            <person name="Vannacci G."/>
        </authorList>
    </citation>
    <scope>NUCLEOTIDE SEQUENCE [LARGE SCALE GENOMIC DNA]</scope>
    <source>
        <strain evidence="3">T6776</strain>
    </source>
</reference>
<dbReference type="AlphaFoldDB" id="A0A0F9XT58"/>
<feature type="compositionally biased region" description="Basic and acidic residues" evidence="1">
    <location>
        <begin position="121"/>
        <end position="131"/>
    </location>
</feature>
<evidence type="ECO:0000313" key="2">
    <source>
        <dbReference type="EMBL" id="KKP03268.1"/>
    </source>
</evidence>